<reference evidence="1 2" key="1">
    <citation type="journal article" date="2018" name="PLoS ONE">
        <title>The draft genome of Kipferlia bialata reveals reductive genome evolution in fornicate parasites.</title>
        <authorList>
            <person name="Tanifuji G."/>
            <person name="Takabayashi S."/>
            <person name="Kume K."/>
            <person name="Takagi M."/>
            <person name="Nakayama T."/>
            <person name="Kamikawa R."/>
            <person name="Inagaki Y."/>
            <person name="Hashimoto T."/>
        </authorList>
    </citation>
    <scope>NUCLEOTIDE SEQUENCE [LARGE SCALE GENOMIC DNA]</scope>
    <source>
        <strain evidence="1">NY0173</strain>
    </source>
</reference>
<dbReference type="AlphaFoldDB" id="A0A391NUJ5"/>
<evidence type="ECO:0000313" key="1">
    <source>
        <dbReference type="EMBL" id="GCA64220.1"/>
    </source>
</evidence>
<dbReference type="EMBL" id="BDIP01006574">
    <property type="protein sequence ID" value="GCA64220.1"/>
    <property type="molecule type" value="Genomic_DNA"/>
</dbReference>
<sequence>MSFGFHDGGDFGAYDDGFDEDVVGCEMSESDEDSYDAPIARQPLTVSECLIQEHQLAPQFAKALVKAHQMHMFGREGACDACIGDGKEAETCEDKAALVIK</sequence>
<protein>
    <submittedName>
        <fullName evidence="1">Uncharacterized protein</fullName>
    </submittedName>
</protein>
<organism evidence="1 2">
    <name type="scientific">Kipferlia bialata</name>
    <dbReference type="NCBI Taxonomy" id="797122"/>
    <lineage>
        <taxon>Eukaryota</taxon>
        <taxon>Metamonada</taxon>
        <taxon>Carpediemonas-like organisms</taxon>
        <taxon>Kipferlia</taxon>
    </lineage>
</organism>
<feature type="non-terminal residue" evidence="1">
    <location>
        <position position="1"/>
    </location>
</feature>
<proteinExistence type="predicted"/>
<name>A0A391NUJ5_9EUKA</name>
<comment type="caution">
    <text evidence="1">The sequence shown here is derived from an EMBL/GenBank/DDBJ whole genome shotgun (WGS) entry which is preliminary data.</text>
</comment>
<keyword evidence="2" id="KW-1185">Reference proteome</keyword>
<evidence type="ECO:0000313" key="2">
    <source>
        <dbReference type="Proteomes" id="UP000265618"/>
    </source>
</evidence>
<accession>A0A391NUJ5</accession>
<gene>
    <name evidence="1" type="ORF">KIPB_013625</name>
</gene>
<dbReference type="Proteomes" id="UP000265618">
    <property type="component" value="Unassembled WGS sequence"/>
</dbReference>